<sequence length="122" mass="14563">MLQKKLDEVRVVFRLSLPKEGYMLLDEALLMEATLVEDIVEKSNLADVSSFDQQWWTVLVSLFRVGRCHIEGETENYPMWFYLWARKCYPHLTNWELLDDTIFGSELNESIFDNVRYVEIDY</sequence>
<dbReference type="EMBL" id="CP073633">
    <property type="protein sequence ID" value="WHQ70193.1"/>
    <property type="molecule type" value="Genomic_DNA"/>
</dbReference>
<dbReference type="RefSeq" id="WP_283535698.1">
    <property type="nucleotide sequence ID" value="NZ_CP073633.1"/>
</dbReference>
<evidence type="ECO:0000313" key="1">
    <source>
        <dbReference type="EMBL" id="WHQ70193.1"/>
    </source>
</evidence>
<proteinExistence type="predicted"/>
<accession>A0AAX3WFE9</accession>
<reference evidence="1" key="1">
    <citation type="journal article" date="2022" name="Biotechnol. Bioprocess Eng.">
        <title>Pan-genome Analysis Reveals Comparative Genomic Features of Central Metabolic Pathways in Methylorubrum extorquens.</title>
        <authorList>
            <person name="Lee G.M."/>
            <person name="Scott-Nevros Z.K."/>
            <person name="Lee S.-M."/>
            <person name="Kim D."/>
        </authorList>
    </citation>
    <scope>NUCLEOTIDE SEQUENCE</scope>
    <source>
        <strain evidence="1">ATCC 55366</strain>
    </source>
</reference>
<name>A0AAX3WFE9_METEX</name>
<organism evidence="1 2">
    <name type="scientific">Methylorubrum extorquens</name>
    <name type="common">Methylobacterium dichloromethanicum</name>
    <name type="synonym">Methylobacterium extorquens</name>
    <dbReference type="NCBI Taxonomy" id="408"/>
    <lineage>
        <taxon>Bacteria</taxon>
        <taxon>Pseudomonadati</taxon>
        <taxon>Pseudomonadota</taxon>
        <taxon>Alphaproteobacteria</taxon>
        <taxon>Hyphomicrobiales</taxon>
        <taxon>Methylobacteriaceae</taxon>
        <taxon>Methylorubrum</taxon>
    </lineage>
</organism>
<gene>
    <name evidence="1" type="ORF">KEC54_00500</name>
</gene>
<dbReference type="Proteomes" id="UP001223720">
    <property type="component" value="Chromosome"/>
</dbReference>
<evidence type="ECO:0000313" key="2">
    <source>
        <dbReference type="Proteomes" id="UP001223720"/>
    </source>
</evidence>
<protein>
    <submittedName>
        <fullName evidence="1">Uncharacterized protein</fullName>
    </submittedName>
</protein>
<dbReference type="AlphaFoldDB" id="A0AAX3WFE9"/>